<gene>
    <name evidence="1" type="ORF">KQ657_004364</name>
</gene>
<proteinExistence type="predicted"/>
<organism evidence="1 2">
    <name type="scientific">Scheffersomyces spartinae</name>
    <dbReference type="NCBI Taxonomy" id="45513"/>
    <lineage>
        <taxon>Eukaryota</taxon>
        <taxon>Fungi</taxon>
        <taxon>Dikarya</taxon>
        <taxon>Ascomycota</taxon>
        <taxon>Saccharomycotina</taxon>
        <taxon>Pichiomycetes</taxon>
        <taxon>Debaryomycetaceae</taxon>
        <taxon>Scheffersomyces</taxon>
    </lineage>
</organism>
<dbReference type="PANTHER" id="PTHR28037:SF1">
    <property type="entry name" value="ALCOHOL O-ACETYLTRANSFERASE 1-RELATED"/>
    <property type="match status" value="1"/>
</dbReference>
<name>A0A9P8AK18_9ASCO</name>
<evidence type="ECO:0000313" key="2">
    <source>
        <dbReference type="Proteomes" id="UP000790833"/>
    </source>
</evidence>
<sequence>MRQTTGLEDYYIYRNKLKLSTCVSVGGTYGLPIFGDKNLVFQVLKELIHENSPLRTNYKEVDGVEKWQLDPVKTILYDDVVKPCPYTECSAEFLEWSHSLENRLEIGSYKPLWRLNILNDFTACFSYDHTAMDGISGMAFHSKFREAAEKYVNGDKNNQIDGSSLLYEDFQVTRCEKKMPNGELLHNFNPPILTKVSMLWLILVNPSIQKLLGRAHASVPKTEYKSDTKVEIINIDSETLKAIQLRCKEENVRLVCWIITCLQLVLKEFLPKNQSLQGNIPINVRPLIKDIGTPLGLYVCGFTIPLEALDFKGDETQTILKQAQKRSIEVDGVLNDDCRYPIYSIGLLRAIPSIKNYLEKGITQDRETALECSNLGLFKQPKDSVLRVQDLIFSNADFVNGSAFAAYCVSTEEGGLNICLVNNKEYYKHVNTVSEELIKVLKSIIN</sequence>
<dbReference type="Proteomes" id="UP000790833">
    <property type="component" value="Unassembled WGS sequence"/>
</dbReference>
<dbReference type="InterPro" id="IPR010828">
    <property type="entry name" value="Atf2/Sli1-like"/>
</dbReference>
<evidence type="ECO:0000313" key="1">
    <source>
        <dbReference type="EMBL" id="KAG7194687.1"/>
    </source>
</evidence>
<dbReference type="GO" id="GO:0008080">
    <property type="term" value="F:N-acetyltransferase activity"/>
    <property type="evidence" value="ECO:0007669"/>
    <property type="project" value="TreeGrafter"/>
</dbReference>
<dbReference type="AlphaFoldDB" id="A0A9P8AK18"/>
<keyword evidence="2" id="KW-1185">Reference proteome</keyword>
<dbReference type="InterPro" id="IPR052058">
    <property type="entry name" value="Alcohol_O-acetyltransferase"/>
</dbReference>
<dbReference type="GeneID" id="66117738"/>
<dbReference type="PANTHER" id="PTHR28037">
    <property type="entry name" value="ALCOHOL O-ACETYLTRANSFERASE 1-RELATED"/>
    <property type="match status" value="1"/>
</dbReference>
<comment type="caution">
    <text evidence="1">The sequence shown here is derived from an EMBL/GenBank/DDBJ whole genome shotgun (WGS) entry which is preliminary data.</text>
</comment>
<dbReference type="OrthoDB" id="2150604at2759"/>
<dbReference type="Pfam" id="PF07247">
    <property type="entry name" value="AATase"/>
    <property type="match status" value="1"/>
</dbReference>
<accession>A0A9P8AK18</accession>
<dbReference type="EMBL" id="JAHMUF010000006">
    <property type="protein sequence ID" value="KAG7194687.1"/>
    <property type="molecule type" value="Genomic_DNA"/>
</dbReference>
<evidence type="ECO:0008006" key="3">
    <source>
        <dbReference type="Google" id="ProtNLM"/>
    </source>
</evidence>
<dbReference type="RefSeq" id="XP_043050234.1">
    <property type="nucleotide sequence ID" value="XM_043195037.1"/>
</dbReference>
<protein>
    <recommendedName>
        <fullName evidence="3">Alcohol acetyltransferase</fullName>
    </recommendedName>
</protein>
<reference evidence="1" key="1">
    <citation type="submission" date="2021-03" db="EMBL/GenBank/DDBJ databases">
        <authorList>
            <person name="Palmer J.M."/>
        </authorList>
    </citation>
    <scope>NUCLEOTIDE SEQUENCE</scope>
    <source>
        <strain evidence="1">ARV_011</strain>
    </source>
</reference>